<evidence type="ECO:0000256" key="5">
    <source>
        <dbReference type="SAM" id="MobiDB-lite"/>
    </source>
</evidence>
<reference evidence="7" key="1">
    <citation type="journal article" date="2021" name="Nat. Commun.">
        <title>Genetic determinants of endophytism in the Arabidopsis root mycobiome.</title>
        <authorList>
            <person name="Mesny F."/>
            <person name="Miyauchi S."/>
            <person name="Thiergart T."/>
            <person name="Pickel B."/>
            <person name="Atanasova L."/>
            <person name="Karlsson M."/>
            <person name="Huettel B."/>
            <person name="Barry K.W."/>
            <person name="Haridas S."/>
            <person name="Chen C."/>
            <person name="Bauer D."/>
            <person name="Andreopoulos W."/>
            <person name="Pangilinan J."/>
            <person name="LaButti K."/>
            <person name="Riley R."/>
            <person name="Lipzen A."/>
            <person name="Clum A."/>
            <person name="Drula E."/>
            <person name="Henrissat B."/>
            <person name="Kohler A."/>
            <person name="Grigoriev I.V."/>
            <person name="Martin F.M."/>
            <person name="Hacquard S."/>
        </authorList>
    </citation>
    <scope>NUCLEOTIDE SEQUENCE</scope>
    <source>
        <strain evidence="7">MPI-CAGE-AT-0016</strain>
    </source>
</reference>
<evidence type="ECO:0000313" key="7">
    <source>
        <dbReference type="EMBL" id="KAH7349590.1"/>
    </source>
</evidence>
<accession>A0A8K0T8X5</accession>
<dbReference type="AlphaFoldDB" id="A0A8K0T8X5"/>
<dbReference type="EMBL" id="JAGPXD010000006">
    <property type="protein sequence ID" value="KAH7349590.1"/>
    <property type="molecule type" value="Genomic_DNA"/>
</dbReference>
<comment type="subcellular location">
    <subcellularLocation>
        <location evidence="1">Membrane</location>
        <topology evidence="1">Single-pass membrane protein</topology>
    </subcellularLocation>
</comment>
<feature type="compositionally biased region" description="Polar residues" evidence="5">
    <location>
        <begin position="211"/>
        <end position="226"/>
    </location>
</feature>
<protein>
    <submittedName>
        <fullName evidence="7">Uncharacterized protein</fullName>
    </submittedName>
</protein>
<feature type="region of interest" description="Disordered" evidence="5">
    <location>
        <begin position="668"/>
        <end position="725"/>
    </location>
</feature>
<feature type="compositionally biased region" description="Low complexity" evidence="5">
    <location>
        <begin position="276"/>
        <end position="287"/>
    </location>
</feature>
<gene>
    <name evidence="7" type="ORF">B0T11DRAFT_132894</name>
</gene>
<sequence>MSSPNLPDGAFFTTINGRRCTAIPKEGASTTTTTTPPRQDTPATTPAQQQPTPSPDPPQRVQPDPPARDPAQAEPPRQTPVAPPASSARTDNSPSPSSPRLDAPPSTPAPIRTPLLPPPQASQIGNPVAAPVLAPVQPADPPAPSPSFPSSTSQNALPSLESRPVPARPLPTIVDSQNPDSPGGSLIPSPAPPAQLPLFPSISDSPPPAAETSQTDQNAAPTQNEPENPDEVIQSEIPGPSPTDETGPLITTAPAGPGGIPAGDEAATTRSSPAIGGAPVSSGGSDGSSGLPVAAIVGGVVGGVAFLTMLALLFWFWRKNRRRRRSTLLTPLSTNNSTFGRKERPYVFDQESVGPTPNSAKFKAALGYSFQRFRGQVGGLFAIGHDRRAGSVLSKDNSQYSNITSHSRHGSMVGPAASGAGAMPIKEKLSTWKERLAAVVFFSRRNRGEKTMDPDPFAGVREKEQTAAATTPAAQPDFLTLLGMDERAVEREAQRRRASRRHGSTASMERFLGDLGINIDNSADPFADANAIPEEPKRAAPANPFDDSHATTLAPMATPAMATRPGANYVADVRRSRNASVSGVMTRPSSMQRPHSSRYDSVYRASGESVESFATRRARCRSDPFDLERPELLSSSGLSEQGSPGPVRMPGAAHVRNDSFASKYSSGINSAGWSDPGPDIGTSNVIGGRFSPNSGWRPGAFPGREDRKRMSNGSQETQGSVGKAM</sequence>
<dbReference type="OrthoDB" id="5240840at2759"/>
<keyword evidence="3 6" id="KW-1133">Transmembrane helix</keyword>
<name>A0A8K0T8X5_9PEZI</name>
<keyword evidence="4 6" id="KW-0472">Membrane</keyword>
<evidence type="ECO:0000256" key="6">
    <source>
        <dbReference type="SAM" id="Phobius"/>
    </source>
</evidence>
<evidence type="ECO:0000256" key="2">
    <source>
        <dbReference type="ARBA" id="ARBA00022692"/>
    </source>
</evidence>
<dbReference type="PANTHER" id="PTHR15549">
    <property type="entry name" value="PAIRED IMMUNOGLOBULIN-LIKE TYPE 2 RECEPTOR"/>
    <property type="match status" value="1"/>
</dbReference>
<feature type="compositionally biased region" description="Low complexity" evidence="5">
    <location>
        <begin position="30"/>
        <end position="51"/>
    </location>
</feature>
<dbReference type="InterPro" id="IPR051694">
    <property type="entry name" value="Immunoregulatory_rcpt-like"/>
</dbReference>
<feature type="compositionally biased region" description="Polar residues" evidence="5">
    <location>
        <begin position="711"/>
        <end position="725"/>
    </location>
</feature>
<feature type="region of interest" description="Disordered" evidence="5">
    <location>
        <begin position="625"/>
        <end position="649"/>
    </location>
</feature>
<feature type="region of interest" description="Disordered" evidence="5">
    <location>
        <begin position="579"/>
        <end position="603"/>
    </location>
</feature>
<feature type="compositionally biased region" description="Polar residues" evidence="5">
    <location>
        <begin position="579"/>
        <end position="594"/>
    </location>
</feature>
<comment type="caution">
    <text evidence="7">The sequence shown here is derived from an EMBL/GenBank/DDBJ whole genome shotgun (WGS) entry which is preliminary data.</text>
</comment>
<feature type="compositionally biased region" description="Pro residues" evidence="5">
    <location>
        <begin position="52"/>
        <end position="65"/>
    </location>
</feature>
<evidence type="ECO:0000313" key="8">
    <source>
        <dbReference type="Proteomes" id="UP000813385"/>
    </source>
</evidence>
<evidence type="ECO:0000256" key="4">
    <source>
        <dbReference type="ARBA" id="ARBA00023136"/>
    </source>
</evidence>
<evidence type="ECO:0000256" key="3">
    <source>
        <dbReference type="ARBA" id="ARBA00022989"/>
    </source>
</evidence>
<feature type="compositionally biased region" description="Low complexity" evidence="5">
    <location>
        <begin position="632"/>
        <end position="646"/>
    </location>
</feature>
<feature type="compositionally biased region" description="Pro residues" evidence="5">
    <location>
        <begin position="138"/>
        <end position="147"/>
    </location>
</feature>
<feature type="compositionally biased region" description="Low complexity" evidence="5">
    <location>
        <begin position="127"/>
        <end position="137"/>
    </location>
</feature>
<feature type="region of interest" description="Disordered" evidence="5">
    <location>
        <begin position="1"/>
        <end position="287"/>
    </location>
</feature>
<dbReference type="GO" id="GO:0071944">
    <property type="term" value="C:cell periphery"/>
    <property type="evidence" value="ECO:0007669"/>
    <property type="project" value="UniProtKB-ARBA"/>
</dbReference>
<organism evidence="7 8">
    <name type="scientific">Plectosphaerella cucumerina</name>
    <dbReference type="NCBI Taxonomy" id="40658"/>
    <lineage>
        <taxon>Eukaryota</taxon>
        <taxon>Fungi</taxon>
        <taxon>Dikarya</taxon>
        <taxon>Ascomycota</taxon>
        <taxon>Pezizomycotina</taxon>
        <taxon>Sordariomycetes</taxon>
        <taxon>Hypocreomycetidae</taxon>
        <taxon>Glomerellales</taxon>
        <taxon>Plectosphaerellaceae</taxon>
        <taxon>Plectosphaerella</taxon>
    </lineage>
</organism>
<feature type="transmembrane region" description="Helical" evidence="6">
    <location>
        <begin position="291"/>
        <end position="317"/>
    </location>
</feature>
<proteinExistence type="predicted"/>
<evidence type="ECO:0000256" key="1">
    <source>
        <dbReference type="ARBA" id="ARBA00004167"/>
    </source>
</evidence>
<keyword evidence="2 6" id="KW-0812">Transmembrane</keyword>
<keyword evidence="8" id="KW-1185">Reference proteome</keyword>
<dbReference type="Proteomes" id="UP000813385">
    <property type="component" value="Unassembled WGS sequence"/>
</dbReference>
<dbReference type="GO" id="GO:0016020">
    <property type="term" value="C:membrane"/>
    <property type="evidence" value="ECO:0007669"/>
    <property type="project" value="UniProtKB-SubCell"/>
</dbReference>